<dbReference type="AlphaFoldDB" id="A0AAD9NAW4"/>
<comment type="caution">
    <text evidence="6">The sequence shown here is derived from an EMBL/GenBank/DDBJ whole genome shotgun (WGS) entry which is preliminary data.</text>
</comment>
<dbReference type="Pfam" id="PF11938">
    <property type="entry name" value="DUF3456"/>
    <property type="match status" value="1"/>
</dbReference>
<keyword evidence="2" id="KW-0732">Signal</keyword>
<feature type="domain" description="DUF3456" evidence="5">
    <location>
        <begin position="173"/>
        <end position="328"/>
    </location>
</feature>
<feature type="compositionally biased region" description="Basic and acidic residues" evidence="3">
    <location>
        <begin position="159"/>
        <end position="169"/>
    </location>
</feature>
<protein>
    <recommendedName>
        <fullName evidence="5">DUF3456 domain-containing protein</fullName>
    </recommendedName>
</protein>
<evidence type="ECO:0000256" key="4">
    <source>
        <dbReference type="SAM" id="Phobius"/>
    </source>
</evidence>
<feature type="region of interest" description="Disordered" evidence="3">
    <location>
        <begin position="146"/>
        <end position="169"/>
    </location>
</feature>
<sequence length="368" mass="42192">MYQHRHGLSCCIGKRINDFNSSVPPDENERNYACGVANCTSSHSNVLRTGTYTVCDLNPYSAVTYRHFEIENEAKLPGDEGSFAGGAVDSNIVRVSVLSFLLRHSLKLSAVIYLLMHIFDMIAVTSIFLICACMLLSRVSADPDEVENQEPNLLDEEDPYKTTDPRRREPSPCEVCKYFATELLNRLDETDSKEIIRTGHGLDKKKEFPYKYSELRLTEALLEPHVCDRILEYNVHAERKGSLRYAKGQSETMSTLHGLVNKGVKVELGIPYEWWDTPSAEVTKMQRKCFKLAENYEDDIEEWYFKHQEIDLIKFLCRDRYLKDLDQSCLEEAYHPKGDVGTKKKTKSKKSKNKNQPDVSPSNTHNEL</sequence>
<keyword evidence="4" id="KW-1133">Transmembrane helix</keyword>
<dbReference type="Proteomes" id="UP001208570">
    <property type="component" value="Unassembled WGS sequence"/>
</dbReference>
<evidence type="ECO:0000313" key="6">
    <source>
        <dbReference type="EMBL" id="KAK2160479.1"/>
    </source>
</evidence>
<proteinExistence type="inferred from homology"/>
<dbReference type="InterPro" id="IPR021852">
    <property type="entry name" value="DUF3456"/>
</dbReference>
<keyword evidence="4" id="KW-0472">Membrane</keyword>
<keyword evidence="7" id="KW-1185">Reference proteome</keyword>
<gene>
    <name evidence="6" type="ORF">LSH36_132g00013</name>
</gene>
<feature type="transmembrane region" description="Helical" evidence="4">
    <location>
        <begin position="111"/>
        <end position="137"/>
    </location>
</feature>
<evidence type="ECO:0000313" key="7">
    <source>
        <dbReference type="Proteomes" id="UP001208570"/>
    </source>
</evidence>
<dbReference type="PANTHER" id="PTHR15382:SF8">
    <property type="entry name" value="CANOPY B"/>
    <property type="match status" value="1"/>
</dbReference>
<evidence type="ECO:0000256" key="1">
    <source>
        <dbReference type="ARBA" id="ARBA00007285"/>
    </source>
</evidence>
<keyword evidence="4" id="KW-0812">Transmembrane</keyword>
<accession>A0AAD9NAW4</accession>
<organism evidence="6 7">
    <name type="scientific">Paralvinella palmiformis</name>
    <dbReference type="NCBI Taxonomy" id="53620"/>
    <lineage>
        <taxon>Eukaryota</taxon>
        <taxon>Metazoa</taxon>
        <taxon>Spiralia</taxon>
        <taxon>Lophotrochozoa</taxon>
        <taxon>Annelida</taxon>
        <taxon>Polychaeta</taxon>
        <taxon>Sedentaria</taxon>
        <taxon>Canalipalpata</taxon>
        <taxon>Terebellida</taxon>
        <taxon>Terebelliformia</taxon>
        <taxon>Alvinellidae</taxon>
        <taxon>Paralvinella</taxon>
    </lineage>
</organism>
<name>A0AAD9NAW4_9ANNE</name>
<feature type="compositionally biased region" description="Basic residues" evidence="3">
    <location>
        <begin position="343"/>
        <end position="353"/>
    </location>
</feature>
<feature type="compositionally biased region" description="Acidic residues" evidence="3">
    <location>
        <begin position="146"/>
        <end position="158"/>
    </location>
</feature>
<evidence type="ECO:0000256" key="2">
    <source>
        <dbReference type="ARBA" id="ARBA00022729"/>
    </source>
</evidence>
<dbReference type="EMBL" id="JAODUP010000132">
    <property type="protein sequence ID" value="KAK2160479.1"/>
    <property type="molecule type" value="Genomic_DNA"/>
</dbReference>
<feature type="compositionally biased region" description="Polar residues" evidence="3">
    <location>
        <begin position="356"/>
        <end position="368"/>
    </location>
</feature>
<comment type="similarity">
    <text evidence="1">Belongs to the canopy family.</text>
</comment>
<feature type="region of interest" description="Disordered" evidence="3">
    <location>
        <begin position="336"/>
        <end position="368"/>
    </location>
</feature>
<reference evidence="6" key="1">
    <citation type="journal article" date="2023" name="Mol. Biol. Evol.">
        <title>Third-Generation Sequencing Reveals the Adaptive Role of the Epigenome in Three Deep-Sea Polychaetes.</title>
        <authorList>
            <person name="Perez M."/>
            <person name="Aroh O."/>
            <person name="Sun Y."/>
            <person name="Lan Y."/>
            <person name="Juniper S.K."/>
            <person name="Young C.R."/>
            <person name="Angers B."/>
            <person name="Qian P.Y."/>
        </authorList>
    </citation>
    <scope>NUCLEOTIDE SEQUENCE</scope>
    <source>
        <strain evidence="6">P08H-3</strain>
    </source>
</reference>
<evidence type="ECO:0000256" key="3">
    <source>
        <dbReference type="SAM" id="MobiDB-lite"/>
    </source>
</evidence>
<dbReference type="PANTHER" id="PTHR15382">
    <property type="entry name" value="CTG4A-RELATED"/>
    <property type="match status" value="1"/>
</dbReference>
<evidence type="ECO:0000259" key="5">
    <source>
        <dbReference type="Pfam" id="PF11938"/>
    </source>
</evidence>